<dbReference type="EMBL" id="UYRU01107185">
    <property type="protein sequence ID" value="VDN43235.1"/>
    <property type="molecule type" value="Genomic_DNA"/>
</dbReference>
<dbReference type="AlphaFoldDB" id="A0A3P7NKB6"/>
<accession>A0A3P7NKB6</accession>
<dbReference type="OrthoDB" id="6286926at2759"/>
<organism evidence="2 3">
    <name type="scientific">Dibothriocephalus latus</name>
    <name type="common">Fish tapeworm</name>
    <name type="synonym">Diphyllobothrium latum</name>
    <dbReference type="NCBI Taxonomy" id="60516"/>
    <lineage>
        <taxon>Eukaryota</taxon>
        <taxon>Metazoa</taxon>
        <taxon>Spiralia</taxon>
        <taxon>Lophotrochozoa</taxon>
        <taxon>Platyhelminthes</taxon>
        <taxon>Cestoda</taxon>
        <taxon>Eucestoda</taxon>
        <taxon>Diphyllobothriidea</taxon>
        <taxon>Diphyllobothriidae</taxon>
        <taxon>Dibothriocephalus</taxon>
    </lineage>
</organism>
<feature type="region of interest" description="Disordered" evidence="1">
    <location>
        <begin position="71"/>
        <end position="117"/>
    </location>
</feature>
<evidence type="ECO:0000256" key="1">
    <source>
        <dbReference type="SAM" id="MobiDB-lite"/>
    </source>
</evidence>
<sequence>MHPPSPSYLVCMYPTHSTFPSGEIGRRALMYKIIDAIYVIGILVGFENTRTEITDAFRFFFSLFDRAALNPGSDTAVPASGATPQDSPRLKRPILFSLDTEQNAGDGPCGLPPTSLG</sequence>
<evidence type="ECO:0000313" key="3">
    <source>
        <dbReference type="Proteomes" id="UP000281553"/>
    </source>
</evidence>
<name>A0A3P7NKB6_DIBLA</name>
<proteinExistence type="predicted"/>
<gene>
    <name evidence="2" type="ORF">DILT_LOCUS19039</name>
</gene>
<protein>
    <submittedName>
        <fullName evidence="2">Uncharacterized protein</fullName>
    </submittedName>
</protein>
<dbReference type="Proteomes" id="UP000281553">
    <property type="component" value="Unassembled WGS sequence"/>
</dbReference>
<evidence type="ECO:0000313" key="2">
    <source>
        <dbReference type="EMBL" id="VDN43235.1"/>
    </source>
</evidence>
<reference evidence="2 3" key="1">
    <citation type="submission" date="2018-11" db="EMBL/GenBank/DDBJ databases">
        <authorList>
            <consortium name="Pathogen Informatics"/>
        </authorList>
    </citation>
    <scope>NUCLEOTIDE SEQUENCE [LARGE SCALE GENOMIC DNA]</scope>
</reference>
<keyword evidence="3" id="KW-1185">Reference proteome</keyword>